<organism evidence="1 2">
    <name type="scientific">Polaribacter glomeratus</name>
    <dbReference type="NCBI Taxonomy" id="102"/>
    <lineage>
        <taxon>Bacteria</taxon>
        <taxon>Pseudomonadati</taxon>
        <taxon>Bacteroidota</taxon>
        <taxon>Flavobacteriia</taxon>
        <taxon>Flavobacteriales</taxon>
        <taxon>Flavobacteriaceae</taxon>
    </lineage>
</organism>
<evidence type="ECO:0000313" key="1">
    <source>
        <dbReference type="EMBL" id="PQJ82154.1"/>
    </source>
</evidence>
<dbReference type="Proteomes" id="UP000239068">
    <property type="component" value="Unassembled WGS sequence"/>
</dbReference>
<accession>A0A2S7WX20</accession>
<protein>
    <recommendedName>
        <fullName evidence="3">Carboxypeptidase-like regulatory domain-containing protein</fullName>
    </recommendedName>
</protein>
<proteinExistence type="predicted"/>
<dbReference type="SUPFAM" id="SSF49464">
    <property type="entry name" value="Carboxypeptidase regulatory domain-like"/>
    <property type="match status" value="1"/>
</dbReference>
<dbReference type="EMBL" id="MSCM01000001">
    <property type="protein sequence ID" value="PQJ82154.1"/>
    <property type="molecule type" value="Genomic_DNA"/>
</dbReference>
<dbReference type="AlphaFoldDB" id="A0A2S7WX20"/>
<evidence type="ECO:0008006" key="3">
    <source>
        <dbReference type="Google" id="ProtNLM"/>
    </source>
</evidence>
<gene>
    <name evidence="1" type="ORF">BTO16_06010</name>
</gene>
<sequence>MKKHLICCLLFFSILGFSQENRKLIIGKIFFGKAVVSDVHIINKNTKQGTITNDEGWFEIPVYIGDSLQFTHVNLQEKQLLITKEILTTKKIELTLEEKTYSLNEITLKKPRSIFYVDPQMMPPPIVNANTLNLPYANTIAKKDLSVLKFRSGGVVSLDNLFNTLNGNNKRKKELQKILLEDNGLSKIRKHFTDDFFITDLHIKREQINPFLNYCFKSNIVAYFNRNENIKVTKILMDQSKTFPQIVNTDTLIVFKK</sequence>
<dbReference type="OrthoDB" id="1427655at2"/>
<comment type="caution">
    <text evidence="1">The sequence shown here is derived from an EMBL/GenBank/DDBJ whole genome shotgun (WGS) entry which is preliminary data.</text>
</comment>
<dbReference type="RefSeq" id="WP_105020725.1">
    <property type="nucleotide sequence ID" value="NZ_MSCM01000001.1"/>
</dbReference>
<evidence type="ECO:0000313" key="2">
    <source>
        <dbReference type="Proteomes" id="UP000239068"/>
    </source>
</evidence>
<name>A0A2S7WX20_9FLAO</name>
<keyword evidence="2" id="KW-1185">Reference proteome</keyword>
<reference evidence="1 2" key="1">
    <citation type="submission" date="2016-12" db="EMBL/GenBank/DDBJ databases">
        <title>Trade-off between light-utilization and light-protection in marine flavobacteria.</title>
        <authorList>
            <person name="Kumagai Y."/>
            <person name="Yoshizawa S."/>
            <person name="Kogure K."/>
            <person name="Iwasaki W."/>
        </authorList>
    </citation>
    <scope>NUCLEOTIDE SEQUENCE [LARGE SCALE GENOMIC DNA]</scope>
    <source>
        <strain evidence="1 2">ATCC 43844</strain>
    </source>
</reference>
<dbReference type="InterPro" id="IPR008969">
    <property type="entry name" value="CarboxyPept-like_regulatory"/>
</dbReference>